<proteinExistence type="predicted"/>
<reference evidence="2 3" key="1">
    <citation type="submission" date="2015-01" db="EMBL/GenBank/DDBJ databases">
        <title>The Genome Sequence of Cryptococcus gattii Ram5.</title>
        <authorList>
            <consortium name="The Broad Institute Genomics Platform"/>
            <person name="Cuomo C."/>
            <person name="Litvintseva A."/>
            <person name="Chen Y."/>
            <person name="Heitman J."/>
            <person name="Sun S."/>
            <person name="Springer D."/>
            <person name="Dromer F."/>
            <person name="Young S."/>
            <person name="Zeng Q."/>
            <person name="Gargeya S."/>
            <person name="Abouelleil A."/>
            <person name="Alvarado L."/>
            <person name="Chapman S.B."/>
            <person name="Gainer-Dewar J."/>
            <person name="Goldberg J."/>
            <person name="Griggs A."/>
            <person name="Gujja S."/>
            <person name="Hansen M."/>
            <person name="Howarth C."/>
            <person name="Imamovic A."/>
            <person name="Larimer J."/>
            <person name="Murphy C."/>
            <person name="Naylor J."/>
            <person name="Pearson M."/>
            <person name="Priest M."/>
            <person name="Roberts A."/>
            <person name="Saif S."/>
            <person name="Shea T."/>
            <person name="Sykes S."/>
            <person name="Wortman J."/>
            <person name="Nusbaum C."/>
            <person name="Birren B."/>
        </authorList>
    </citation>
    <scope>NUCLEOTIDE SEQUENCE [LARGE SCALE GENOMIC DNA]</scope>
    <source>
        <strain evidence="2 3">Ram5</strain>
    </source>
</reference>
<dbReference type="AlphaFoldDB" id="A0A0D0V075"/>
<dbReference type="EMBL" id="KN847901">
    <property type="protein sequence ID" value="KIR40876.1"/>
    <property type="molecule type" value="Genomic_DNA"/>
</dbReference>
<protein>
    <submittedName>
        <fullName evidence="2">Uncharacterized protein</fullName>
    </submittedName>
</protein>
<accession>A0A0D0V075</accession>
<gene>
    <name evidence="2" type="ORF">I313_02820</name>
</gene>
<evidence type="ECO:0000256" key="1">
    <source>
        <dbReference type="SAM" id="MobiDB-lite"/>
    </source>
</evidence>
<evidence type="ECO:0000313" key="2">
    <source>
        <dbReference type="EMBL" id="KIR40876.1"/>
    </source>
</evidence>
<feature type="non-terminal residue" evidence="2">
    <location>
        <position position="1"/>
    </location>
</feature>
<dbReference type="HOGENOM" id="CLU_069173_1_0_1"/>
<dbReference type="OrthoDB" id="2577830at2759"/>
<name>A0A0D0V075_9TREE</name>
<keyword evidence="3" id="KW-1185">Reference proteome</keyword>
<dbReference type="Proteomes" id="UP000053392">
    <property type="component" value="Unassembled WGS sequence"/>
</dbReference>
<sequence length="182" mass="20117">MVRIAMPPQVYQDPILAAHPILQVHVQNRYIETPVADDVLLSLNEEIFHPSAIPGQSTTRNCGAVRLFITAVHEAQAQHRDLLQGQSSPPRERGVRGATGPAGSQGARTPPGPPAPLGITKEEMLVLSKDFKHEVKSMLHESNAEFKQEVKTMLDDFTAEFKQEVKTMLDDFIVGLKMDIES</sequence>
<organism evidence="2 3">
    <name type="scientific">Cryptococcus deuterogattii Ram5</name>
    <dbReference type="NCBI Taxonomy" id="1296110"/>
    <lineage>
        <taxon>Eukaryota</taxon>
        <taxon>Fungi</taxon>
        <taxon>Dikarya</taxon>
        <taxon>Basidiomycota</taxon>
        <taxon>Agaricomycotina</taxon>
        <taxon>Tremellomycetes</taxon>
        <taxon>Tremellales</taxon>
        <taxon>Cryptococcaceae</taxon>
        <taxon>Cryptococcus</taxon>
        <taxon>Cryptococcus gattii species complex</taxon>
    </lineage>
</organism>
<evidence type="ECO:0000313" key="3">
    <source>
        <dbReference type="Proteomes" id="UP000053392"/>
    </source>
</evidence>
<feature type="region of interest" description="Disordered" evidence="1">
    <location>
        <begin position="79"/>
        <end position="116"/>
    </location>
</feature>